<gene>
    <name evidence="1" type="ORF">A2538_02855</name>
</gene>
<evidence type="ECO:0000313" key="2">
    <source>
        <dbReference type="Proteomes" id="UP000178254"/>
    </source>
</evidence>
<name>A0A1F6PCM8_9BACT</name>
<dbReference type="EMBL" id="MFRE01000017">
    <property type="protein sequence ID" value="OGH93878.1"/>
    <property type="molecule type" value="Genomic_DNA"/>
</dbReference>
<comment type="caution">
    <text evidence="1">The sequence shown here is derived from an EMBL/GenBank/DDBJ whole genome shotgun (WGS) entry which is preliminary data.</text>
</comment>
<dbReference type="InterPro" id="IPR011051">
    <property type="entry name" value="RmlC_Cupin_sf"/>
</dbReference>
<proteinExistence type="predicted"/>
<evidence type="ECO:0000313" key="1">
    <source>
        <dbReference type="EMBL" id="OGH93878.1"/>
    </source>
</evidence>
<sequence length="91" mass="10230">MFKRNLAQIQSTKNDAYVSDAVMIFADEKNIFEGTILEKCSHDIDVIMINLKAGEAIKQHKHITSEEIVLVLSGFGQILQASEITEVKKDH</sequence>
<dbReference type="InterPro" id="IPR014710">
    <property type="entry name" value="RmlC-like_jellyroll"/>
</dbReference>
<accession>A0A1F6PCM8</accession>
<dbReference type="Gene3D" id="2.60.120.10">
    <property type="entry name" value="Jelly Rolls"/>
    <property type="match status" value="1"/>
</dbReference>
<reference evidence="1 2" key="1">
    <citation type="journal article" date="2016" name="Nat. Commun.">
        <title>Thousands of microbial genomes shed light on interconnected biogeochemical processes in an aquifer system.</title>
        <authorList>
            <person name="Anantharaman K."/>
            <person name="Brown C.T."/>
            <person name="Hug L.A."/>
            <person name="Sharon I."/>
            <person name="Castelle C.J."/>
            <person name="Probst A.J."/>
            <person name="Thomas B.C."/>
            <person name="Singh A."/>
            <person name="Wilkins M.J."/>
            <person name="Karaoz U."/>
            <person name="Brodie E.L."/>
            <person name="Williams K.H."/>
            <person name="Hubbard S.S."/>
            <person name="Banfield J.F."/>
        </authorList>
    </citation>
    <scope>NUCLEOTIDE SEQUENCE [LARGE SCALE GENOMIC DNA]</scope>
</reference>
<protein>
    <submittedName>
        <fullName evidence="1">Uncharacterized protein</fullName>
    </submittedName>
</protein>
<organism evidence="1 2">
    <name type="scientific">Candidatus Magasanikbacteria bacterium RIFOXYD2_FULL_41_14</name>
    <dbReference type="NCBI Taxonomy" id="1798709"/>
    <lineage>
        <taxon>Bacteria</taxon>
        <taxon>Candidatus Magasanikiibacteriota</taxon>
    </lineage>
</organism>
<dbReference type="AlphaFoldDB" id="A0A1F6PCM8"/>
<dbReference type="SUPFAM" id="SSF51182">
    <property type="entry name" value="RmlC-like cupins"/>
    <property type="match status" value="1"/>
</dbReference>
<dbReference type="Proteomes" id="UP000178254">
    <property type="component" value="Unassembled WGS sequence"/>
</dbReference>